<dbReference type="OrthoDB" id="32555at10239"/>
<gene>
    <name evidence="1" type="primary">51</name>
    <name evidence="1" type="ORF">GALAXY_51</name>
</gene>
<dbReference type="EMBL" id="KU160644">
    <property type="protein sequence ID" value="ALY08895.1"/>
    <property type="molecule type" value="Genomic_DNA"/>
</dbReference>
<accession>A0A0U4IKV6</accession>
<dbReference type="Proteomes" id="UP000223164">
    <property type="component" value="Segment"/>
</dbReference>
<sequence>MSNYDVRPEAVEGRKAAAAESSGKWKRRGLIAGFVVVALAGFGLGSGGKAEPAPSPAAAPVVKTETKTVTVEKTPAACLRALDLADEALGYSGDAMGVMGEMFEAASRFDLAGVEAGSPKLDKLTGKIKGVSPRYLAAKDDCRMAGK</sequence>
<reference evidence="1 2" key="1">
    <citation type="submission" date="2015-11" db="EMBL/GenBank/DDBJ databases">
        <authorList>
            <person name="Park Y."/>
            <person name="Guerrero C.A."/>
            <person name="Garlena R.A."/>
            <person name="Russell D.A."/>
            <person name="Pope W.H."/>
            <person name="Jacobs-Sera D."/>
            <person name="Hendrix R.W."/>
            <person name="Hatfull G.F."/>
        </authorList>
    </citation>
    <scope>NUCLEOTIDE SEQUENCE [LARGE SCALE GENOMIC DNA]</scope>
</reference>
<evidence type="ECO:0000313" key="2">
    <source>
        <dbReference type="Proteomes" id="UP000223164"/>
    </source>
</evidence>
<dbReference type="RefSeq" id="YP_009594397.1">
    <property type="nucleotide sequence ID" value="NC_041876.1"/>
</dbReference>
<name>A0A0U4IKV6_9CAUD</name>
<dbReference type="KEGG" id="vg:40069917"/>
<dbReference type="GeneID" id="40069917"/>
<keyword evidence="2" id="KW-1185">Reference proteome</keyword>
<protein>
    <submittedName>
        <fullName evidence="1">Uncharacterized protein</fullName>
    </submittedName>
</protein>
<organism evidence="1 2">
    <name type="scientific">Arthrobacter phage Galaxy</name>
    <dbReference type="NCBI Taxonomy" id="1772326"/>
    <lineage>
        <taxon>Viruses</taxon>
        <taxon>Duplodnaviria</taxon>
        <taxon>Heunggongvirae</taxon>
        <taxon>Uroviricota</taxon>
        <taxon>Caudoviricetes</taxon>
        <taxon>Galaxyvirus</taxon>
        <taxon>Galaxyvirus galaxy</taxon>
    </lineage>
</organism>
<proteinExistence type="predicted"/>
<evidence type="ECO:0000313" key="1">
    <source>
        <dbReference type="EMBL" id="ALY08895.1"/>
    </source>
</evidence>